<organism evidence="2 3">
    <name type="scientific">Moniliophthora roreri (strain MCA 2997)</name>
    <name type="common">Cocoa frosty pod rot fungus</name>
    <name type="synonym">Crinipellis roreri</name>
    <dbReference type="NCBI Taxonomy" id="1381753"/>
    <lineage>
        <taxon>Eukaryota</taxon>
        <taxon>Fungi</taxon>
        <taxon>Dikarya</taxon>
        <taxon>Basidiomycota</taxon>
        <taxon>Agaricomycotina</taxon>
        <taxon>Agaricomycetes</taxon>
        <taxon>Agaricomycetidae</taxon>
        <taxon>Agaricales</taxon>
        <taxon>Marasmiineae</taxon>
        <taxon>Marasmiaceae</taxon>
        <taxon>Moniliophthora</taxon>
    </lineage>
</organism>
<keyword evidence="3" id="KW-1185">Reference proteome</keyword>
<sequence length="468" mass="52364">MLRQCTRQSRSHILSIYHVLTSSRPHALTHFHPFAFPPHPFSVEPLPGANITSRAGPNVQTWPGRYHPPHPAHTTRSSLRQPKNTSGPSGTSRRRTRLASHSMGRPSKSLSALPTPPHSTTTVATNPTTPGRPWKSLSVLPTPPQSTTTVATNPTTPTASNSNITIAAPRPSTPQILDRGQDVTNQHLELHRLRLSIQEFALSALPVFKQIIGWVYDHSFSRKGPHHASSSVLRNDREFKENLSSNIDRLIRNEYPDVNFIRDSLNTDWGYHYRPDTKEGKENCREIMLNADLMETTSKILSGSAEVISLPLKVKCIIKFLYIMTELHELMHFLITKCLTFMDENIPSLPHTPPLELTGSYFASQDSSWGESGFQFEVMMFGFVPKAVRKKGETKVEAIQRLDGCLYAEGKRHYYSLSDGPFLSHLGSFVQGVEDRTLKPTSNDFPLHSTSGLNRVGRRVVIATMILA</sequence>
<dbReference type="HOGENOM" id="CLU_584054_0_0_1"/>
<feature type="region of interest" description="Disordered" evidence="1">
    <location>
        <begin position="47"/>
        <end position="175"/>
    </location>
</feature>
<proteinExistence type="predicted"/>
<evidence type="ECO:0000256" key="1">
    <source>
        <dbReference type="SAM" id="MobiDB-lite"/>
    </source>
</evidence>
<name>V2X4R5_MONRO</name>
<dbReference type="KEGG" id="mrr:Moror_15382"/>
<accession>V2X4R5</accession>
<evidence type="ECO:0000313" key="2">
    <source>
        <dbReference type="EMBL" id="ESK87766.1"/>
    </source>
</evidence>
<feature type="compositionally biased region" description="Polar residues" evidence="1">
    <location>
        <begin position="74"/>
        <end position="84"/>
    </location>
</feature>
<dbReference type="EMBL" id="AWSO01000745">
    <property type="protein sequence ID" value="ESK87766.1"/>
    <property type="molecule type" value="Genomic_DNA"/>
</dbReference>
<evidence type="ECO:0000313" key="3">
    <source>
        <dbReference type="Proteomes" id="UP000017559"/>
    </source>
</evidence>
<dbReference type="AlphaFoldDB" id="V2X4R5"/>
<feature type="compositionally biased region" description="Low complexity" evidence="1">
    <location>
        <begin position="146"/>
        <end position="166"/>
    </location>
</feature>
<reference evidence="2 3" key="1">
    <citation type="journal article" date="2014" name="BMC Genomics">
        <title>Genome and secretome analysis of the hemibiotrophic fungal pathogen, Moniliophthora roreri, which causes frosty pod rot disease of cacao: mechanisms of the biotrophic and necrotrophic phases.</title>
        <authorList>
            <person name="Meinhardt L.W."/>
            <person name="Costa G.G.L."/>
            <person name="Thomazella D.P.T."/>
            <person name="Teixeira P.J.P.L."/>
            <person name="Carazzolle M.F."/>
            <person name="Schuster S.C."/>
            <person name="Carlson J.E."/>
            <person name="Guiltinan M.J."/>
            <person name="Mieczkowski P."/>
            <person name="Farmer A."/>
            <person name="Ramaraj T."/>
            <person name="Crozier J."/>
            <person name="Davis R.E."/>
            <person name="Shao J."/>
            <person name="Melnick R.L."/>
            <person name="Pereira G.A.G."/>
            <person name="Bailey B.A."/>
        </authorList>
    </citation>
    <scope>NUCLEOTIDE SEQUENCE [LARGE SCALE GENOMIC DNA]</scope>
    <source>
        <strain evidence="2 3">MCA 2997</strain>
    </source>
</reference>
<feature type="compositionally biased region" description="Polar residues" evidence="1">
    <location>
        <begin position="50"/>
        <end position="61"/>
    </location>
</feature>
<comment type="caution">
    <text evidence="2">The sequence shown here is derived from an EMBL/GenBank/DDBJ whole genome shotgun (WGS) entry which is preliminary data.</text>
</comment>
<feature type="compositionally biased region" description="Low complexity" evidence="1">
    <location>
        <begin position="120"/>
        <end position="129"/>
    </location>
</feature>
<protein>
    <submittedName>
        <fullName evidence="2">Uncharacterized protein</fullName>
    </submittedName>
</protein>
<dbReference type="Proteomes" id="UP000017559">
    <property type="component" value="Unassembled WGS sequence"/>
</dbReference>
<gene>
    <name evidence="2" type="ORF">Moror_15382</name>
</gene>